<dbReference type="Pfam" id="PF00160">
    <property type="entry name" value="Pro_isomerase"/>
    <property type="match status" value="1"/>
</dbReference>
<evidence type="ECO:0000313" key="8">
    <source>
        <dbReference type="Proteomes" id="UP001579974"/>
    </source>
</evidence>
<organism evidence="7 8">
    <name type="scientific">Alicyclobacillus fastidiosus</name>
    <dbReference type="NCBI Taxonomy" id="392011"/>
    <lineage>
        <taxon>Bacteria</taxon>
        <taxon>Bacillati</taxon>
        <taxon>Bacillota</taxon>
        <taxon>Bacilli</taxon>
        <taxon>Bacillales</taxon>
        <taxon>Alicyclobacillaceae</taxon>
        <taxon>Alicyclobacillus</taxon>
    </lineage>
</organism>
<feature type="domain" description="PPIase cyclophilin-type" evidence="6">
    <location>
        <begin position="26"/>
        <end position="177"/>
    </location>
</feature>
<accession>A0ABV5AD12</accession>
<comment type="caution">
    <text evidence="7">The sequence shown here is derived from an EMBL/GenBank/DDBJ whole genome shotgun (WGS) entry which is preliminary data.</text>
</comment>
<dbReference type="PANTHER" id="PTHR45625">
    <property type="entry name" value="PEPTIDYL-PROLYL CIS-TRANS ISOMERASE-RELATED"/>
    <property type="match status" value="1"/>
</dbReference>
<evidence type="ECO:0000256" key="5">
    <source>
        <dbReference type="RuleBase" id="RU363019"/>
    </source>
</evidence>
<dbReference type="PANTHER" id="PTHR45625:SF4">
    <property type="entry name" value="PEPTIDYLPROLYL ISOMERASE DOMAIN AND WD REPEAT-CONTAINING PROTEIN 1"/>
    <property type="match status" value="1"/>
</dbReference>
<comment type="catalytic activity">
    <reaction evidence="1 5">
        <text>[protein]-peptidylproline (omega=180) = [protein]-peptidylproline (omega=0)</text>
        <dbReference type="Rhea" id="RHEA:16237"/>
        <dbReference type="Rhea" id="RHEA-COMP:10747"/>
        <dbReference type="Rhea" id="RHEA-COMP:10748"/>
        <dbReference type="ChEBI" id="CHEBI:83833"/>
        <dbReference type="ChEBI" id="CHEBI:83834"/>
        <dbReference type="EC" id="5.2.1.8"/>
    </reaction>
</comment>
<evidence type="ECO:0000259" key="6">
    <source>
        <dbReference type="PROSITE" id="PS50072"/>
    </source>
</evidence>
<protein>
    <recommendedName>
        <fullName evidence="5">Peptidyl-prolyl cis-trans isomerase</fullName>
        <shortName evidence="5">PPIase</shortName>
        <ecNumber evidence="5">5.2.1.8</ecNumber>
    </recommendedName>
</protein>
<dbReference type="Gene3D" id="2.40.100.10">
    <property type="entry name" value="Cyclophilin-like"/>
    <property type="match status" value="1"/>
</dbReference>
<dbReference type="InterPro" id="IPR029000">
    <property type="entry name" value="Cyclophilin-like_dom_sf"/>
</dbReference>
<dbReference type="PROSITE" id="PS00170">
    <property type="entry name" value="CSA_PPIASE_1"/>
    <property type="match status" value="1"/>
</dbReference>
<comment type="similarity">
    <text evidence="5">Belongs to the cyclophilin-type PPIase family.</text>
</comment>
<sequence>MAEQKQYKHEPEMQLTEGARYEAIVHTGLGEFTIELLANEAPRTVNNFVFLARDGYFNDVIFHRVIREFMIQGGDPTGTGRGGPGYRFKDELPPALPYEPGVVAMANAGPNTNGSQFFICTGDMSRNLNQQPNYSVFGKVKAGMETVMAIASEPVQRSAMGEPSQPVNPVHIQSIEIVEYNA</sequence>
<gene>
    <name evidence="7" type="ORF">KKP3000_003461</name>
</gene>
<dbReference type="GO" id="GO:0003755">
    <property type="term" value="F:peptidyl-prolyl cis-trans isomerase activity"/>
    <property type="evidence" value="ECO:0007669"/>
    <property type="project" value="UniProtKB-EC"/>
</dbReference>
<name>A0ABV5AD12_9BACL</name>
<evidence type="ECO:0000256" key="4">
    <source>
        <dbReference type="ARBA" id="ARBA00023235"/>
    </source>
</evidence>
<keyword evidence="4 5" id="KW-0413">Isomerase</keyword>
<evidence type="ECO:0000256" key="1">
    <source>
        <dbReference type="ARBA" id="ARBA00000971"/>
    </source>
</evidence>
<reference evidence="7 8" key="1">
    <citation type="journal article" date="2024" name="Int. J. Mol. Sci.">
        <title>Exploration of Alicyclobacillus spp. Genome in Search of Antibiotic Resistance.</title>
        <authorList>
            <person name="Bucka-Kolendo J."/>
            <person name="Kiousi D.E."/>
            <person name="Dekowska A."/>
            <person name="Mikolajczuk-Szczyrba A."/>
            <person name="Karadedos D.M."/>
            <person name="Michael P."/>
            <person name="Galanis A."/>
            <person name="Sokolowska B."/>
        </authorList>
    </citation>
    <scope>NUCLEOTIDE SEQUENCE [LARGE SCALE GENOMIC DNA]</scope>
    <source>
        <strain evidence="7 8">KKP 3000</strain>
    </source>
</reference>
<dbReference type="Proteomes" id="UP001579974">
    <property type="component" value="Unassembled WGS sequence"/>
</dbReference>
<dbReference type="EMBL" id="JBDXSU010000004">
    <property type="protein sequence ID" value="MFB5190068.1"/>
    <property type="molecule type" value="Genomic_DNA"/>
</dbReference>
<dbReference type="EC" id="5.2.1.8" evidence="5"/>
<dbReference type="PRINTS" id="PR00153">
    <property type="entry name" value="CSAPPISMRASE"/>
</dbReference>
<comment type="function">
    <text evidence="2 5">PPIases accelerate the folding of proteins. It catalyzes the cis-trans isomerization of proline imidic peptide bonds in oligopeptides.</text>
</comment>
<keyword evidence="8" id="KW-1185">Reference proteome</keyword>
<dbReference type="SUPFAM" id="SSF50891">
    <property type="entry name" value="Cyclophilin-like"/>
    <property type="match status" value="1"/>
</dbReference>
<dbReference type="CDD" id="cd00317">
    <property type="entry name" value="cyclophilin"/>
    <property type="match status" value="1"/>
</dbReference>
<dbReference type="PROSITE" id="PS50072">
    <property type="entry name" value="CSA_PPIASE_2"/>
    <property type="match status" value="1"/>
</dbReference>
<dbReference type="InterPro" id="IPR002130">
    <property type="entry name" value="Cyclophilin-type_PPIase_dom"/>
</dbReference>
<evidence type="ECO:0000313" key="7">
    <source>
        <dbReference type="EMBL" id="MFB5190068.1"/>
    </source>
</evidence>
<evidence type="ECO:0000256" key="3">
    <source>
        <dbReference type="ARBA" id="ARBA00023110"/>
    </source>
</evidence>
<dbReference type="RefSeq" id="WP_275476144.1">
    <property type="nucleotide sequence ID" value="NZ_CP162940.1"/>
</dbReference>
<dbReference type="InterPro" id="IPR044666">
    <property type="entry name" value="Cyclophilin_A-like"/>
</dbReference>
<keyword evidence="3 5" id="KW-0697">Rotamase</keyword>
<proteinExistence type="inferred from homology"/>
<evidence type="ECO:0000256" key="2">
    <source>
        <dbReference type="ARBA" id="ARBA00002388"/>
    </source>
</evidence>
<dbReference type="InterPro" id="IPR020892">
    <property type="entry name" value="Cyclophilin-type_PPIase_CS"/>
</dbReference>